<dbReference type="Proteomes" id="UP000032748">
    <property type="component" value="Chromosome"/>
</dbReference>
<gene>
    <name evidence="2" type="ORF">PCL1606_36950</name>
</gene>
<evidence type="ECO:0000256" key="1">
    <source>
        <dbReference type="SAM" id="MobiDB-lite"/>
    </source>
</evidence>
<reference evidence="2 3" key="1">
    <citation type="journal article" date="2015" name="Mol. Plant Microbe Interact.">
        <title>Comparative Genomic Analysis of Pseudomonas chlororaphis PCL1606 Reveals New Insight into Antifungal Compounds Involved in Biocontrol.</title>
        <authorList>
            <person name="Calderon C.E."/>
            <person name="Ramos C."/>
            <person name="de Vicente A."/>
            <person name="Cazorla F.M."/>
        </authorList>
    </citation>
    <scope>NUCLEOTIDE SEQUENCE [LARGE SCALE GENOMIC DNA]</scope>
    <source>
        <strain evidence="2 3">PCL1606</strain>
    </source>
</reference>
<accession>A0A0D5Y2D9</accession>
<evidence type="ECO:0000313" key="3">
    <source>
        <dbReference type="Proteomes" id="UP000032748"/>
    </source>
</evidence>
<organism evidence="2 3">
    <name type="scientific">Pseudomonas chlororaphis</name>
    <dbReference type="NCBI Taxonomy" id="587753"/>
    <lineage>
        <taxon>Bacteria</taxon>
        <taxon>Pseudomonadati</taxon>
        <taxon>Pseudomonadota</taxon>
        <taxon>Gammaproteobacteria</taxon>
        <taxon>Pseudomonadales</taxon>
        <taxon>Pseudomonadaceae</taxon>
        <taxon>Pseudomonas</taxon>
    </lineage>
</organism>
<dbReference type="AlphaFoldDB" id="A0A0D5Y2D9"/>
<feature type="compositionally biased region" description="Basic residues" evidence="1">
    <location>
        <begin position="33"/>
        <end position="44"/>
    </location>
</feature>
<dbReference type="EMBL" id="CP011110">
    <property type="protein sequence ID" value="AKA25147.1"/>
    <property type="molecule type" value="Genomic_DNA"/>
</dbReference>
<sequence>MHPLMVFEGSPGGFEHGRDVLGQCPASSDRNRRQSFRVRPHRLRAPPSMAVATVNSVTMAPP</sequence>
<name>A0A0D5Y2D9_9PSED</name>
<proteinExistence type="predicted"/>
<evidence type="ECO:0000313" key="2">
    <source>
        <dbReference type="EMBL" id="AKA25147.1"/>
    </source>
</evidence>
<protein>
    <submittedName>
        <fullName evidence="2">Uncharacterized protein</fullName>
    </submittedName>
</protein>
<dbReference type="KEGG" id="pcz:PCL1606_36950"/>
<feature type="region of interest" description="Disordered" evidence="1">
    <location>
        <begin position="8"/>
        <end position="44"/>
    </location>
</feature>